<keyword evidence="8 12" id="KW-1133">Transmembrane helix</keyword>
<comment type="similarity">
    <text evidence="12">Belongs to the pannexin family.</text>
</comment>
<evidence type="ECO:0000256" key="7">
    <source>
        <dbReference type="ARBA" id="ARBA00022949"/>
    </source>
</evidence>
<dbReference type="GO" id="GO:0005243">
    <property type="term" value="F:gap junction channel activity"/>
    <property type="evidence" value="ECO:0007669"/>
    <property type="project" value="TreeGrafter"/>
</dbReference>
<evidence type="ECO:0000256" key="3">
    <source>
        <dbReference type="ARBA" id="ARBA00022448"/>
    </source>
</evidence>
<dbReference type="GO" id="GO:0034220">
    <property type="term" value="P:monoatomic ion transmembrane transport"/>
    <property type="evidence" value="ECO:0007669"/>
    <property type="project" value="UniProtKB-KW"/>
</dbReference>
<evidence type="ECO:0000256" key="2">
    <source>
        <dbReference type="ARBA" id="ARBA00004651"/>
    </source>
</evidence>
<evidence type="ECO:0000256" key="10">
    <source>
        <dbReference type="ARBA" id="ARBA00023136"/>
    </source>
</evidence>
<dbReference type="OrthoDB" id="5867527at2759"/>
<feature type="transmembrane region" description="Helical" evidence="12">
    <location>
        <begin position="38"/>
        <end position="60"/>
    </location>
</feature>
<evidence type="ECO:0000313" key="13">
    <source>
        <dbReference type="Proteomes" id="UP000504635"/>
    </source>
</evidence>
<evidence type="ECO:0000256" key="11">
    <source>
        <dbReference type="ARBA" id="ARBA00023303"/>
    </source>
</evidence>
<comment type="function">
    <text evidence="12">Structural component of the gap junctions.</text>
</comment>
<dbReference type="FunCoup" id="A0A6J2XP14">
    <property type="interactions" value="7"/>
</dbReference>
<evidence type="ECO:0000256" key="4">
    <source>
        <dbReference type="ARBA" id="ARBA00022475"/>
    </source>
</evidence>
<dbReference type="Proteomes" id="UP000504635">
    <property type="component" value="Unplaced"/>
</dbReference>
<evidence type="ECO:0000256" key="6">
    <source>
        <dbReference type="ARBA" id="ARBA00022868"/>
    </source>
</evidence>
<gene>
    <name evidence="14" type="primary">LOC115879637</name>
    <name evidence="12" type="synonym">inx</name>
</gene>
<comment type="subcellular location">
    <subcellularLocation>
        <location evidence="1">Cell junction</location>
        <location evidence="1">Gap junction</location>
    </subcellularLocation>
    <subcellularLocation>
        <location evidence="2 12">Cell membrane</location>
        <topology evidence="2 12">Multi-pass membrane protein</topology>
    </subcellularLocation>
</comment>
<proteinExistence type="inferred from homology"/>
<organism evidence="13 14">
    <name type="scientific">Sitophilus oryzae</name>
    <name type="common">Rice weevil</name>
    <name type="synonym">Curculio oryzae</name>
    <dbReference type="NCBI Taxonomy" id="7048"/>
    <lineage>
        <taxon>Eukaryota</taxon>
        <taxon>Metazoa</taxon>
        <taxon>Ecdysozoa</taxon>
        <taxon>Arthropoda</taxon>
        <taxon>Hexapoda</taxon>
        <taxon>Insecta</taxon>
        <taxon>Pterygota</taxon>
        <taxon>Neoptera</taxon>
        <taxon>Endopterygota</taxon>
        <taxon>Coleoptera</taxon>
        <taxon>Polyphaga</taxon>
        <taxon>Cucujiformia</taxon>
        <taxon>Curculionidae</taxon>
        <taxon>Dryophthorinae</taxon>
        <taxon>Sitophilus</taxon>
    </lineage>
</organism>
<keyword evidence="6" id="KW-0303">Gap junction</keyword>
<keyword evidence="10 12" id="KW-0472">Membrane</keyword>
<keyword evidence="5 12" id="KW-0812">Transmembrane</keyword>
<comment type="caution">
    <text evidence="12">Lacks conserved residue(s) required for the propagation of feature annotation.</text>
</comment>
<dbReference type="AlphaFoldDB" id="A0A6J2XP14"/>
<evidence type="ECO:0000256" key="8">
    <source>
        <dbReference type="ARBA" id="ARBA00022989"/>
    </source>
</evidence>
<keyword evidence="3 12" id="KW-0813">Transport</keyword>
<keyword evidence="7" id="KW-0965">Cell junction</keyword>
<dbReference type="KEGG" id="soy:115879637"/>
<evidence type="ECO:0000256" key="9">
    <source>
        <dbReference type="ARBA" id="ARBA00023065"/>
    </source>
</evidence>
<feature type="transmembrane region" description="Helical" evidence="12">
    <location>
        <begin position="124"/>
        <end position="146"/>
    </location>
</feature>
<dbReference type="GO" id="GO:0007602">
    <property type="term" value="P:phototransduction"/>
    <property type="evidence" value="ECO:0007669"/>
    <property type="project" value="TreeGrafter"/>
</dbReference>
<dbReference type="InParanoid" id="A0A6J2XP14"/>
<name>A0A6J2XP14_SITOR</name>
<keyword evidence="4" id="KW-1003">Cell membrane</keyword>
<dbReference type="PANTHER" id="PTHR11893">
    <property type="entry name" value="INNEXIN"/>
    <property type="match status" value="1"/>
</dbReference>
<dbReference type="GO" id="GO:0005921">
    <property type="term" value="C:gap junction"/>
    <property type="evidence" value="ECO:0007669"/>
    <property type="project" value="UniProtKB-SubCell"/>
</dbReference>
<evidence type="ECO:0000256" key="5">
    <source>
        <dbReference type="ARBA" id="ARBA00022692"/>
    </source>
</evidence>
<evidence type="ECO:0000256" key="1">
    <source>
        <dbReference type="ARBA" id="ARBA00004610"/>
    </source>
</evidence>
<feature type="transmembrane region" description="Helical" evidence="12">
    <location>
        <begin position="300"/>
        <end position="323"/>
    </location>
</feature>
<keyword evidence="11 12" id="KW-0407">Ion channel</keyword>
<accession>A0A6J2XP14</accession>
<keyword evidence="13" id="KW-1185">Reference proteome</keyword>
<evidence type="ECO:0000313" key="14">
    <source>
        <dbReference type="RefSeq" id="XP_030752394.1"/>
    </source>
</evidence>
<dbReference type="PROSITE" id="PS51013">
    <property type="entry name" value="PANNEXIN"/>
    <property type="match status" value="1"/>
</dbReference>
<protein>
    <recommendedName>
        <fullName evidence="12">Innexin</fullName>
    </recommendedName>
</protein>
<dbReference type="GO" id="GO:0005886">
    <property type="term" value="C:plasma membrane"/>
    <property type="evidence" value="ECO:0007669"/>
    <property type="project" value="UniProtKB-SubCell"/>
</dbReference>
<dbReference type="RefSeq" id="XP_030752394.1">
    <property type="nucleotide sequence ID" value="XM_030896534.1"/>
</dbReference>
<sequence length="415" mass="47668">MAATPPSGNMLKTFEGVTPFIKKITSRRYYIDNWVFKLHYRVTFLILIASTILVCSKQYIGEHIHCIADAGVPENVMNTYCFFTSTFTLIKDLNAKLLDMGNLPHPGVGSYGINSTDEVKHHAYYQWVPFVLFGQALMFYLTHMLWKKLEGGRIKYLVDGLQLAAFSLQEKNVKVQNQTIPSKQEKDEKINIIKKAFLERVYISGHWSMNLILCEFLNFGNVLLQIYITNKFLNGDFLSLGADVIRVGLESSVDPLDEVFPKVTKCTFHKYGPSGSIQWHDAMCVMALNVVNDKIYTFLWFWYIFLLICSAAGLIWRFITVLLHAKSRSFNRLVYATTGPGRVNPWDVLTVSRYCSYTDWLFLRYLSKNLDGLVFREMIIGLAEDLERTDEELNNSLLNKSSDEPKAVPNEYKVD</sequence>
<dbReference type="PRINTS" id="PR01262">
    <property type="entry name" value="INNEXIN"/>
</dbReference>
<reference evidence="14" key="1">
    <citation type="submission" date="2025-08" db="UniProtKB">
        <authorList>
            <consortium name="RefSeq"/>
        </authorList>
    </citation>
    <scope>IDENTIFICATION</scope>
    <source>
        <tissue evidence="14">Gonads</tissue>
    </source>
</reference>
<keyword evidence="9 12" id="KW-0406">Ion transport</keyword>
<dbReference type="PANTHER" id="PTHR11893:SF38">
    <property type="entry name" value="INNEXIN INX7"/>
    <property type="match status" value="1"/>
</dbReference>
<dbReference type="Pfam" id="PF00876">
    <property type="entry name" value="Innexin"/>
    <property type="match status" value="1"/>
</dbReference>
<evidence type="ECO:0000256" key="12">
    <source>
        <dbReference type="RuleBase" id="RU010713"/>
    </source>
</evidence>
<dbReference type="GeneID" id="115879637"/>
<dbReference type="InterPro" id="IPR000990">
    <property type="entry name" value="Innexin"/>
</dbReference>